<dbReference type="Proteomes" id="UP001497444">
    <property type="component" value="Chromosome 10"/>
</dbReference>
<dbReference type="PANTHER" id="PTHR31065:SF1">
    <property type="entry name" value="OS09G0116050 PROTEIN"/>
    <property type="match status" value="1"/>
</dbReference>
<reference evidence="2" key="1">
    <citation type="submission" date="2024-02" db="EMBL/GenBank/DDBJ databases">
        <authorList>
            <consortium name="ELIXIR-Norway"/>
            <consortium name="Elixir Norway"/>
        </authorList>
    </citation>
    <scope>NUCLEOTIDE SEQUENCE</scope>
</reference>
<proteinExistence type="predicted"/>
<dbReference type="PANTHER" id="PTHR31065">
    <property type="entry name" value="PLATZ TRANSCRIPTION FACTOR FAMILY PROTEIN"/>
    <property type="match status" value="1"/>
</dbReference>
<sequence>MAMSSHAQADMLLALITTNFPDPASSARGHKTFFCTSCNTGPHPLNLFVEEGKKHYGHNKLQVYRTSNRPSVLEEEIGDLLVDLQSIQRYSINQKTVVFITGPNSKIYCPNPKSNMIRNASCSSSSSLQLPVSAHATPSCAKCTKLLNEATGGRFSSSSSIFCSLGCKFAEQLFNMQADRINAAPLAAVTGANVNTVQHSTKQSQEVLSDPNHTTSDGARSNAVGPTEEVCLNGQGLNACRSTGRSSKRRLQRGFNRRTRLAPQRAPLS</sequence>
<keyword evidence="3" id="KW-1185">Reference proteome</keyword>
<name>A0ABP0VR96_9BRYO</name>
<feature type="region of interest" description="Disordered" evidence="1">
    <location>
        <begin position="198"/>
        <end position="225"/>
    </location>
</feature>
<organism evidence="2 3">
    <name type="scientific">Sphagnum jensenii</name>
    <dbReference type="NCBI Taxonomy" id="128206"/>
    <lineage>
        <taxon>Eukaryota</taxon>
        <taxon>Viridiplantae</taxon>
        <taxon>Streptophyta</taxon>
        <taxon>Embryophyta</taxon>
        <taxon>Bryophyta</taxon>
        <taxon>Sphagnophytina</taxon>
        <taxon>Sphagnopsida</taxon>
        <taxon>Sphagnales</taxon>
        <taxon>Sphagnaceae</taxon>
        <taxon>Sphagnum</taxon>
    </lineage>
</organism>
<gene>
    <name evidence="2" type="ORF">CSSPJE1EN1_LOCUS2337</name>
</gene>
<protein>
    <submittedName>
        <fullName evidence="2">Uncharacterized protein</fullName>
    </submittedName>
</protein>
<feature type="compositionally biased region" description="Basic residues" evidence="1">
    <location>
        <begin position="246"/>
        <end position="260"/>
    </location>
</feature>
<accession>A0ABP0VR96</accession>
<evidence type="ECO:0000256" key="1">
    <source>
        <dbReference type="SAM" id="MobiDB-lite"/>
    </source>
</evidence>
<evidence type="ECO:0000313" key="3">
    <source>
        <dbReference type="Proteomes" id="UP001497444"/>
    </source>
</evidence>
<feature type="compositionally biased region" description="Polar residues" evidence="1">
    <location>
        <begin position="198"/>
        <end position="219"/>
    </location>
</feature>
<dbReference type="EMBL" id="OZ020105">
    <property type="protein sequence ID" value="CAK9256859.1"/>
    <property type="molecule type" value="Genomic_DNA"/>
</dbReference>
<feature type="region of interest" description="Disordered" evidence="1">
    <location>
        <begin position="241"/>
        <end position="269"/>
    </location>
</feature>
<evidence type="ECO:0000313" key="2">
    <source>
        <dbReference type="EMBL" id="CAK9256859.1"/>
    </source>
</evidence>